<protein>
    <submittedName>
        <fullName evidence="2">Uncharacterized protein</fullName>
    </submittedName>
</protein>
<sequence length="238" mass="27492">MAVLCSIPDQKFVVGKVDVAEGFLTVLPFPSVIPQVLSTSFHLSSAIGRYVRFKFVEYDEVRHLLYHGIDREVQTAVKRWFRSQGLTSTTQGLIPWYVPKLIPWEEESSERRRKKGMREEGKSGRMREGKSGRMWEEEKNRRMKEERKGERMRKEREVGGCEKKGSERIKEGKSGRMREGQSGRMREGKSGKNEEIFITPTSGYYSLVRALTQAMYNGTLSSFTIVSARRSWSRTNHA</sequence>
<keyword evidence="3" id="KW-1185">Reference proteome</keyword>
<accession>A0ABQ8S7F3</accession>
<evidence type="ECO:0000256" key="1">
    <source>
        <dbReference type="SAM" id="MobiDB-lite"/>
    </source>
</evidence>
<name>A0ABQ8S7F3_PERAM</name>
<proteinExistence type="predicted"/>
<dbReference type="EMBL" id="JAJSOF020000033">
    <property type="protein sequence ID" value="KAJ4429984.1"/>
    <property type="molecule type" value="Genomic_DNA"/>
</dbReference>
<feature type="compositionally biased region" description="Basic and acidic residues" evidence="1">
    <location>
        <begin position="117"/>
        <end position="190"/>
    </location>
</feature>
<evidence type="ECO:0000313" key="3">
    <source>
        <dbReference type="Proteomes" id="UP001148838"/>
    </source>
</evidence>
<dbReference type="Proteomes" id="UP001148838">
    <property type="component" value="Unassembled WGS sequence"/>
</dbReference>
<gene>
    <name evidence="2" type="ORF">ANN_22188</name>
</gene>
<feature type="region of interest" description="Disordered" evidence="1">
    <location>
        <begin position="108"/>
        <end position="190"/>
    </location>
</feature>
<evidence type="ECO:0000313" key="2">
    <source>
        <dbReference type="EMBL" id="KAJ4429984.1"/>
    </source>
</evidence>
<comment type="caution">
    <text evidence="2">The sequence shown here is derived from an EMBL/GenBank/DDBJ whole genome shotgun (WGS) entry which is preliminary data.</text>
</comment>
<reference evidence="2 3" key="1">
    <citation type="journal article" date="2022" name="Allergy">
        <title>Genome assembly and annotation of Periplaneta americana reveal a comprehensive cockroach allergen profile.</title>
        <authorList>
            <person name="Wang L."/>
            <person name="Xiong Q."/>
            <person name="Saelim N."/>
            <person name="Wang L."/>
            <person name="Nong W."/>
            <person name="Wan A.T."/>
            <person name="Shi M."/>
            <person name="Liu X."/>
            <person name="Cao Q."/>
            <person name="Hui J.H.L."/>
            <person name="Sookrung N."/>
            <person name="Leung T.F."/>
            <person name="Tungtrongchitr A."/>
            <person name="Tsui S.K.W."/>
        </authorList>
    </citation>
    <scope>NUCLEOTIDE SEQUENCE [LARGE SCALE GENOMIC DNA]</scope>
    <source>
        <strain evidence="2">PWHHKU_190912</strain>
    </source>
</reference>
<organism evidence="2 3">
    <name type="scientific">Periplaneta americana</name>
    <name type="common">American cockroach</name>
    <name type="synonym">Blatta americana</name>
    <dbReference type="NCBI Taxonomy" id="6978"/>
    <lineage>
        <taxon>Eukaryota</taxon>
        <taxon>Metazoa</taxon>
        <taxon>Ecdysozoa</taxon>
        <taxon>Arthropoda</taxon>
        <taxon>Hexapoda</taxon>
        <taxon>Insecta</taxon>
        <taxon>Pterygota</taxon>
        <taxon>Neoptera</taxon>
        <taxon>Polyneoptera</taxon>
        <taxon>Dictyoptera</taxon>
        <taxon>Blattodea</taxon>
        <taxon>Blattoidea</taxon>
        <taxon>Blattidae</taxon>
        <taxon>Blattinae</taxon>
        <taxon>Periplaneta</taxon>
    </lineage>
</organism>